<proteinExistence type="predicted"/>
<gene>
    <name evidence="1" type="ORF">UABAM_01710</name>
</gene>
<organism evidence="1 2">
    <name type="scientific">Uabimicrobium amorphum</name>
    <dbReference type="NCBI Taxonomy" id="2596890"/>
    <lineage>
        <taxon>Bacteria</taxon>
        <taxon>Pseudomonadati</taxon>
        <taxon>Planctomycetota</taxon>
        <taxon>Candidatus Uabimicrobiia</taxon>
        <taxon>Candidatus Uabimicrobiales</taxon>
        <taxon>Candidatus Uabimicrobiaceae</taxon>
        <taxon>Candidatus Uabimicrobium</taxon>
    </lineage>
</organism>
<dbReference type="KEGG" id="uam:UABAM_01710"/>
<keyword evidence="2" id="KW-1185">Reference proteome</keyword>
<dbReference type="EMBL" id="AP019860">
    <property type="protein sequence ID" value="BBM83358.1"/>
    <property type="molecule type" value="Genomic_DNA"/>
</dbReference>
<evidence type="ECO:0000313" key="2">
    <source>
        <dbReference type="Proteomes" id="UP000326354"/>
    </source>
</evidence>
<dbReference type="Proteomes" id="UP000326354">
    <property type="component" value="Chromosome"/>
</dbReference>
<dbReference type="AlphaFoldDB" id="A0A5S9IK57"/>
<accession>A0A5S9IK57</accession>
<reference evidence="1 2" key="1">
    <citation type="submission" date="2019-08" db="EMBL/GenBank/DDBJ databases">
        <title>Complete genome sequence of Candidatus Uab amorphum.</title>
        <authorList>
            <person name="Shiratori T."/>
            <person name="Suzuki S."/>
            <person name="Kakizawa Y."/>
            <person name="Ishida K."/>
        </authorList>
    </citation>
    <scope>NUCLEOTIDE SEQUENCE [LARGE SCALE GENOMIC DNA]</scope>
    <source>
        <strain evidence="1 2">SRT547</strain>
    </source>
</reference>
<sequence>MCAYDNVKRACEEWKTSLIDVSRRNNLLYFRKLKRGTLDLSEIEIKN</sequence>
<evidence type="ECO:0000313" key="1">
    <source>
        <dbReference type="EMBL" id="BBM83358.1"/>
    </source>
</evidence>
<protein>
    <submittedName>
        <fullName evidence="1">Uncharacterized protein</fullName>
    </submittedName>
</protein>
<name>A0A5S9IK57_UABAM</name>